<dbReference type="VEuPathDB" id="FungiDB:CJJ09_001066"/>
<sequence>MEKFIESLEQLLEAFPSATLSITYSNAAKKKKHNNSSKKAQNVVKFKCTEPKLGKCIQYSTYKAKELSRLLTFFGPRGVSKKRKAEDEGATDQALKQAKSDVVGVASIMSNTKFEEPLIQQEETKSEVTPVPEENPVQPPSSLSKNKKKKKGKKK</sequence>
<dbReference type="VEuPathDB" id="FungiDB:CJI96_0000869"/>
<dbReference type="VEuPathDB" id="FungiDB:CJI97_003111"/>
<feature type="domain" description="SRP9" evidence="2">
    <location>
        <begin position="2"/>
        <end position="80"/>
    </location>
</feature>
<dbReference type="Pfam" id="PF05486">
    <property type="entry name" value="SRP9-21"/>
    <property type="match status" value="1"/>
</dbReference>
<feature type="region of interest" description="Disordered" evidence="1">
    <location>
        <begin position="114"/>
        <end position="155"/>
    </location>
</feature>
<organism evidence="3 4">
    <name type="scientific">Candidozyma auris</name>
    <name type="common">Yeast</name>
    <name type="synonym">Candida auris</name>
    <dbReference type="NCBI Taxonomy" id="498019"/>
    <lineage>
        <taxon>Eukaryota</taxon>
        <taxon>Fungi</taxon>
        <taxon>Dikarya</taxon>
        <taxon>Ascomycota</taxon>
        <taxon>Saccharomycotina</taxon>
        <taxon>Pichiomycetes</taxon>
        <taxon>Metschnikowiaceae</taxon>
        <taxon>Candidozyma</taxon>
    </lineage>
</organism>
<proteinExistence type="predicted"/>
<feature type="compositionally biased region" description="Basic residues" evidence="1">
    <location>
        <begin position="145"/>
        <end position="155"/>
    </location>
</feature>
<name>A0A0L0NW91_CANAR</name>
<dbReference type="Proteomes" id="UP000037122">
    <property type="component" value="Unassembled WGS sequence"/>
</dbReference>
<evidence type="ECO:0000256" key="1">
    <source>
        <dbReference type="SAM" id="MobiDB-lite"/>
    </source>
</evidence>
<dbReference type="AlphaFoldDB" id="A0A0L0NW91"/>
<evidence type="ECO:0000259" key="2">
    <source>
        <dbReference type="Pfam" id="PF05486"/>
    </source>
</evidence>
<protein>
    <recommendedName>
        <fullName evidence="2">SRP9 domain-containing protein</fullName>
    </recommendedName>
</protein>
<accession>A0A0L0NW91</accession>
<dbReference type="EMBL" id="LGST01000037">
    <property type="protein sequence ID" value="KND97950.1"/>
    <property type="molecule type" value="Genomic_DNA"/>
</dbReference>
<evidence type="ECO:0000313" key="3">
    <source>
        <dbReference type="EMBL" id="KND97950.1"/>
    </source>
</evidence>
<dbReference type="VEuPathDB" id="FungiDB:QG37_05177"/>
<gene>
    <name evidence="3" type="ORF">QG37_05177</name>
</gene>
<reference evidence="4" key="1">
    <citation type="journal article" date="2015" name="BMC Genomics">
        <title>Draft genome of a commonly misdiagnosed multidrug resistant pathogen Candida auris.</title>
        <authorList>
            <person name="Chatterjee S."/>
            <person name="Alampalli S.V."/>
            <person name="Nageshan R.K."/>
            <person name="Chettiar S.T."/>
            <person name="Joshi S."/>
            <person name="Tatu U.S."/>
        </authorList>
    </citation>
    <scope>NUCLEOTIDE SEQUENCE [LARGE SCALE GENOMIC DNA]</scope>
    <source>
        <strain evidence="4">6684</strain>
    </source>
</reference>
<evidence type="ECO:0000313" key="4">
    <source>
        <dbReference type="Proteomes" id="UP000037122"/>
    </source>
</evidence>
<comment type="caution">
    <text evidence="3">The sequence shown here is derived from an EMBL/GenBank/DDBJ whole genome shotgun (WGS) entry which is preliminary data.</text>
</comment>
<dbReference type="InterPro" id="IPR039432">
    <property type="entry name" value="SRP9_dom"/>
</dbReference>
<dbReference type="VEuPathDB" id="FungiDB:B9J08_003039"/>
<dbReference type="VEuPathDB" id="FungiDB:CJJ07_004509"/>